<dbReference type="EMBL" id="QVLU01000008">
    <property type="protein sequence ID" value="RGE71942.1"/>
    <property type="molecule type" value="Genomic_DNA"/>
</dbReference>
<keyword evidence="6" id="KW-0808">Transferase</keyword>
<evidence type="ECO:0000313" key="7">
    <source>
        <dbReference type="Proteomes" id="UP000261166"/>
    </source>
</evidence>
<organism evidence="6 7">
    <name type="scientific">Eisenbergiella massiliensis</name>
    <dbReference type="NCBI Taxonomy" id="1720294"/>
    <lineage>
        <taxon>Bacteria</taxon>
        <taxon>Bacillati</taxon>
        <taxon>Bacillota</taxon>
        <taxon>Clostridia</taxon>
        <taxon>Lachnospirales</taxon>
        <taxon>Lachnospiraceae</taxon>
        <taxon>Eisenbergiella</taxon>
    </lineage>
</organism>
<keyword evidence="3" id="KW-0547">Nucleotide-binding</keyword>
<protein>
    <recommendedName>
        <fullName evidence="2">Thymidylate kinase</fullName>
    </recommendedName>
</protein>
<accession>A0A3E3IXY5</accession>
<evidence type="ECO:0000256" key="2">
    <source>
        <dbReference type="ARBA" id="ARBA00017144"/>
    </source>
</evidence>
<dbReference type="GO" id="GO:0006227">
    <property type="term" value="P:dUDP biosynthetic process"/>
    <property type="evidence" value="ECO:0007669"/>
    <property type="project" value="TreeGrafter"/>
</dbReference>
<proteinExistence type="inferred from homology"/>
<keyword evidence="6" id="KW-0418">Kinase</keyword>
<comment type="similarity">
    <text evidence="1">Belongs to the thymidylate kinase family.</text>
</comment>
<comment type="caution">
    <text evidence="6">The sequence shown here is derived from an EMBL/GenBank/DDBJ whole genome shotgun (WGS) entry which is preliminary data.</text>
</comment>
<dbReference type="SUPFAM" id="SSF52540">
    <property type="entry name" value="P-loop containing nucleoside triphosphate hydrolases"/>
    <property type="match status" value="1"/>
</dbReference>
<dbReference type="Gene3D" id="3.40.50.300">
    <property type="entry name" value="P-loop containing nucleotide triphosphate hydrolases"/>
    <property type="match status" value="1"/>
</dbReference>
<sequence length="232" mass="26418">MKGRLIVIEGLDGSGKATQAQLLYDRLQKQDAKVKKVSFPDYASSSSSLVKMYLSGEFGNEPNAVNAYAASSFYAVDRYASFKKDWEQFYNEGGVIIADRYTTSNAIHQCSKLSEGQWDSYLEWLFCYEYILLGIPKPDIVIYLNVDTQVSQKLIAGRYQGDESKKDIHERNPEYLESSRTAAVYCSKKMGWKEISCCINGCMKSKEDIYEEIINCLNQNIDISKFIGNKER</sequence>
<dbReference type="OrthoDB" id="9774907at2"/>
<dbReference type="Proteomes" id="UP000261166">
    <property type="component" value="Unassembled WGS sequence"/>
</dbReference>
<dbReference type="PANTHER" id="PTHR10344">
    <property type="entry name" value="THYMIDYLATE KINASE"/>
    <property type="match status" value="1"/>
</dbReference>
<evidence type="ECO:0000313" key="6">
    <source>
        <dbReference type="EMBL" id="RGE71942.1"/>
    </source>
</evidence>
<evidence type="ECO:0000256" key="3">
    <source>
        <dbReference type="ARBA" id="ARBA00022741"/>
    </source>
</evidence>
<keyword evidence="4" id="KW-0067">ATP-binding</keyword>
<dbReference type="Pfam" id="PF02223">
    <property type="entry name" value="Thymidylate_kin"/>
    <property type="match status" value="1"/>
</dbReference>
<dbReference type="GO" id="GO:0005829">
    <property type="term" value="C:cytosol"/>
    <property type="evidence" value="ECO:0007669"/>
    <property type="project" value="TreeGrafter"/>
</dbReference>
<reference evidence="6 7" key="1">
    <citation type="submission" date="2018-08" db="EMBL/GenBank/DDBJ databases">
        <title>A genome reference for cultivated species of the human gut microbiota.</title>
        <authorList>
            <person name="Zou Y."/>
            <person name="Xue W."/>
            <person name="Luo G."/>
        </authorList>
    </citation>
    <scope>NUCLEOTIDE SEQUENCE [LARGE SCALE GENOMIC DNA]</scope>
    <source>
        <strain evidence="6 7">AF26-4BH</strain>
    </source>
</reference>
<evidence type="ECO:0000259" key="5">
    <source>
        <dbReference type="Pfam" id="PF02223"/>
    </source>
</evidence>
<evidence type="ECO:0000256" key="4">
    <source>
        <dbReference type="ARBA" id="ARBA00022840"/>
    </source>
</evidence>
<dbReference type="InterPro" id="IPR027417">
    <property type="entry name" value="P-loop_NTPase"/>
</dbReference>
<dbReference type="AlphaFoldDB" id="A0A3E3IXY5"/>
<dbReference type="GO" id="GO:0005524">
    <property type="term" value="F:ATP binding"/>
    <property type="evidence" value="ECO:0007669"/>
    <property type="project" value="UniProtKB-KW"/>
</dbReference>
<feature type="domain" description="Thymidylate kinase-like" evidence="5">
    <location>
        <begin position="8"/>
        <end position="186"/>
    </location>
</feature>
<dbReference type="GO" id="GO:0006233">
    <property type="term" value="P:dTDP biosynthetic process"/>
    <property type="evidence" value="ECO:0007669"/>
    <property type="project" value="TreeGrafter"/>
</dbReference>
<dbReference type="RefSeq" id="WP_025488866.1">
    <property type="nucleotide sequence ID" value="NZ_JBKVAZ010000016.1"/>
</dbReference>
<dbReference type="CDD" id="cd01672">
    <property type="entry name" value="TMPK"/>
    <property type="match status" value="1"/>
</dbReference>
<gene>
    <name evidence="6" type="ORF">DWY69_10745</name>
</gene>
<dbReference type="GO" id="GO:0006235">
    <property type="term" value="P:dTTP biosynthetic process"/>
    <property type="evidence" value="ECO:0007669"/>
    <property type="project" value="TreeGrafter"/>
</dbReference>
<dbReference type="PANTHER" id="PTHR10344:SF4">
    <property type="entry name" value="UMP-CMP KINASE 2, MITOCHONDRIAL"/>
    <property type="match status" value="1"/>
</dbReference>
<dbReference type="FunFam" id="3.40.50.300:FF:002288">
    <property type="entry name" value="Probable thymidylate kinase"/>
    <property type="match status" value="1"/>
</dbReference>
<dbReference type="GO" id="GO:0004798">
    <property type="term" value="F:dTMP kinase activity"/>
    <property type="evidence" value="ECO:0007669"/>
    <property type="project" value="TreeGrafter"/>
</dbReference>
<evidence type="ECO:0000256" key="1">
    <source>
        <dbReference type="ARBA" id="ARBA00009776"/>
    </source>
</evidence>
<dbReference type="InterPro" id="IPR039430">
    <property type="entry name" value="Thymidylate_kin-like_dom"/>
</dbReference>
<name>A0A3E3IXY5_9FIRM</name>